<dbReference type="GO" id="GO:0008168">
    <property type="term" value="F:methyltransferase activity"/>
    <property type="evidence" value="ECO:0007669"/>
    <property type="project" value="UniProtKB-KW"/>
</dbReference>
<dbReference type="EMBL" id="JAZDQU010000001">
    <property type="protein sequence ID" value="MEE1884648.1"/>
    <property type="molecule type" value="Genomic_DNA"/>
</dbReference>
<evidence type="ECO:0000256" key="6">
    <source>
        <dbReference type="ARBA" id="ARBA00022679"/>
    </source>
</evidence>
<dbReference type="InterPro" id="IPR046886">
    <property type="entry name" value="RsmE_MTase_dom"/>
</dbReference>
<evidence type="ECO:0000256" key="3">
    <source>
        <dbReference type="ARBA" id="ARBA00022490"/>
    </source>
</evidence>
<dbReference type="Proteomes" id="UP001337681">
    <property type="component" value="Unassembled WGS sequence"/>
</dbReference>
<evidence type="ECO:0000256" key="2">
    <source>
        <dbReference type="ARBA" id="ARBA00005528"/>
    </source>
</evidence>
<keyword evidence="14" id="KW-1185">Reference proteome</keyword>
<evidence type="ECO:0000256" key="7">
    <source>
        <dbReference type="ARBA" id="ARBA00022691"/>
    </source>
</evidence>
<dbReference type="NCBIfam" id="NF008702">
    <property type="entry name" value="PRK11713.6-1"/>
    <property type="match status" value="1"/>
</dbReference>
<dbReference type="NCBIfam" id="TIGR00046">
    <property type="entry name" value="RsmE family RNA methyltransferase"/>
    <property type="match status" value="1"/>
</dbReference>
<comment type="similarity">
    <text evidence="2 10">Belongs to the RNA methyltransferase RsmE family.</text>
</comment>
<keyword evidence="7 10" id="KW-0949">S-adenosyl-L-methionine</keyword>
<dbReference type="SUPFAM" id="SSF88697">
    <property type="entry name" value="PUA domain-like"/>
    <property type="match status" value="1"/>
</dbReference>
<evidence type="ECO:0000256" key="1">
    <source>
        <dbReference type="ARBA" id="ARBA00004496"/>
    </source>
</evidence>
<evidence type="ECO:0000256" key="5">
    <source>
        <dbReference type="ARBA" id="ARBA00022603"/>
    </source>
</evidence>
<reference evidence="13 14" key="1">
    <citation type="submission" date="2024-01" db="EMBL/GenBank/DDBJ databases">
        <title>Pedobacter sp. nov., isolated from oil-contaminated soil.</title>
        <authorList>
            <person name="Le N.T.T."/>
        </authorList>
    </citation>
    <scope>NUCLEOTIDE SEQUENCE [LARGE SCALE GENOMIC DNA]</scope>
    <source>
        <strain evidence="13 14">VNH31</strain>
    </source>
</reference>
<comment type="subcellular location">
    <subcellularLocation>
        <location evidence="1 10">Cytoplasm</location>
    </subcellularLocation>
</comment>
<accession>A0ABU7H0T8</accession>
<feature type="domain" description="Ribosomal RNA small subunit methyltransferase E methyltransferase" evidence="11">
    <location>
        <begin position="72"/>
        <end position="226"/>
    </location>
</feature>
<dbReference type="RefSeq" id="WP_330145561.1">
    <property type="nucleotide sequence ID" value="NZ_JAZDQU010000001.1"/>
</dbReference>
<evidence type="ECO:0000256" key="4">
    <source>
        <dbReference type="ARBA" id="ARBA00022552"/>
    </source>
</evidence>
<comment type="caution">
    <text evidence="13">The sequence shown here is derived from an EMBL/GenBank/DDBJ whole genome shotgun (WGS) entry which is preliminary data.</text>
</comment>
<keyword evidence="4 10" id="KW-0698">rRNA processing</keyword>
<dbReference type="Pfam" id="PF20260">
    <property type="entry name" value="PUA_4"/>
    <property type="match status" value="1"/>
</dbReference>
<comment type="catalytic activity">
    <reaction evidence="9 10">
        <text>uridine(1498) in 16S rRNA + S-adenosyl-L-methionine = N(3)-methyluridine(1498) in 16S rRNA + S-adenosyl-L-homocysteine + H(+)</text>
        <dbReference type="Rhea" id="RHEA:42920"/>
        <dbReference type="Rhea" id="RHEA-COMP:10283"/>
        <dbReference type="Rhea" id="RHEA-COMP:10284"/>
        <dbReference type="ChEBI" id="CHEBI:15378"/>
        <dbReference type="ChEBI" id="CHEBI:57856"/>
        <dbReference type="ChEBI" id="CHEBI:59789"/>
        <dbReference type="ChEBI" id="CHEBI:65315"/>
        <dbReference type="ChEBI" id="CHEBI:74502"/>
        <dbReference type="EC" id="2.1.1.193"/>
    </reaction>
</comment>
<dbReference type="EC" id="2.1.1.193" evidence="10"/>
<evidence type="ECO:0000259" key="12">
    <source>
        <dbReference type="Pfam" id="PF20260"/>
    </source>
</evidence>
<dbReference type="InterPro" id="IPR015947">
    <property type="entry name" value="PUA-like_sf"/>
</dbReference>
<dbReference type="SUPFAM" id="SSF75217">
    <property type="entry name" value="alpha/beta knot"/>
    <property type="match status" value="1"/>
</dbReference>
<evidence type="ECO:0000256" key="9">
    <source>
        <dbReference type="ARBA" id="ARBA00047944"/>
    </source>
</evidence>
<evidence type="ECO:0000313" key="13">
    <source>
        <dbReference type="EMBL" id="MEE1884648.1"/>
    </source>
</evidence>
<keyword evidence="6 10" id="KW-0808">Transferase</keyword>
<name>A0ABU7H0T8_9SPHI</name>
<evidence type="ECO:0000259" key="11">
    <source>
        <dbReference type="Pfam" id="PF04452"/>
    </source>
</evidence>
<gene>
    <name evidence="13" type="ORF">VRU49_04350</name>
</gene>
<dbReference type="InterPro" id="IPR029026">
    <property type="entry name" value="tRNA_m1G_MTases_N"/>
</dbReference>
<feature type="domain" description="Ribosomal RNA small subunit methyltransferase E PUA-like" evidence="12">
    <location>
        <begin position="16"/>
        <end position="62"/>
    </location>
</feature>
<evidence type="ECO:0000313" key="14">
    <source>
        <dbReference type="Proteomes" id="UP001337681"/>
    </source>
</evidence>
<dbReference type="PANTHER" id="PTHR30027:SF3">
    <property type="entry name" value="16S RRNA (URACIL(1498)-N(3))-METHYLTRANSFERASE"/>
    <property type="match status" value="1"/>
</dbReference>
<organism evidence="13 14">
    <name type="scientific">Pedobacter flavus</name>
    <dbReference type="NCBI Taxonomy" id="3113906"/>
    <lineage>
        <taxon>Bacteria</taxon>
        <taxon>Pseudomonadati</taxon>
        <taxon>Bacteroidota</taxon>
        <taxon>Sphingobacteriia</taxon>
        <taxon>Sphingobacteriales</taxon>
        <taxon>Sphingobacteriaceae</taxon>
        <taxon>Pedobacter</taxon>
    </lineage>
</organism>
<proteinExistence type="inferred from homology"/>
<dbReference type="CDD" id="cd18084">
    <property type="entry name" value="RsmE-like"/>
    <property type="match status" value="1"/>
</dbReference>
<dbReference type="PIRSF" id="PIRSF015601">
    <property type="entry name" value="MTase_slr0722"/>
    <property type="match status" value="1"/>
</dbReference>
<dbReference type="Pfam" id="PF04452">
    <property type="entry name" value="Methyltrans_RNA"/>
    <property type="match status" value="1"/>
</dbReference>
<comment type="function">
    <text evidence="8 10">Specifically methylates the N3 position of the uracil ring of uridine 1498 (m3U1498) in 16S rRNA. Acts on the fully assembled 30S ribosomal subunit.</text>
</comment>
<dbReference type="Gene3D" id="3.40.1280.10">
    <property type="match status" value="1"/>
</dbReference>
<dbReference type="PANTHER" id="PTHR30027">
    <property type="entry name" value="RIBOSOMAL RNA SMALL SUBUNIT METHYLTRANSFERASE E"/>
    <property type="match status" value="1"/>
</dbReference>
<evidence type="ECO:0000256" key="8">
    <source>
        <dbReference type="ARBA" id="ARBA00025699"/>
    </source>
</evidence>
<dbReference type="GO" id="GO:0032259">
    <property type="term" value="P:methylation"/>
    <property type="evidence" value="ECO:0007669"/>
    <property type="project" value="UniProtKB-KW"/>
</dbReference>
<keyword evidence="3 10" id="KW-0963">Cytoplasm</keyword>
<protein>
    <recommendedName>
        <fullName evidence="10">Ribosomal RNA small subunit methyltransferase E</fullName>
        <ecNumber evidence="10">2.1.1.193</ecNumber>
    </recommendedName>
</protein>
<dbReference type="InterPro" id="IPR046887">
    <property type="entry name" value="RsmE_PUA-like"/>
</dbReference>
<evidence type="ECO:0000256" key="10">
    <source>
        <dbReference type="PIRNR" id="PIRNR015601"/>
    </source>
</evidence>
<sequence length="234" mass="26427">MHVFYTPEIEGNTYVLNEQESKHCTQVLRMNLGDVLTLVDGKGGFYTAEISNITKKQVAVNVLSKIGEYGKRPFYLHIALAPTKNIERTEWFLEKATEIGIDQVSMIICDRSERKAVKIERLEKVITSAVKQSIKAYHPIIEDSISFLKFIKQYDHIKCKYIAHCLDQPKTTLKESLTPSETCLILIGPEGDFTPNEIQLALDNGFKAISLGESRLRTETAALAACFEANYLNH</sequence>
<dbReference type="Gene3D" id="2.40.240.20">
    <property type="entry name" value="Hypothetical PUA domain-like, domain 1"/>
    <property type="match status" value="1"/>
</dbReference>
<keyword evidence="5 10" id="KW-0489">Methyltransferase</keyword>
<dbReference type="InterPro" id="IPR006700">
    <property type="entry name" value="RsmE"/>
</dbReference>
<dbReference type="InterPro" id="IPR029028">
    <property type="entry name" value="Alpha/beta_knot_MTases"/>
</dbReference>